<keyword evidence="1" id="KW-0548">Nucleotidyltransferase</keyword>
<reference evidence="4" key="1">
    <citation type="journal article" date="2011" name="Science">
        <title>The plant cell wall-decomposing machinery underlies the functional diversity of forest fungi.</title>
        <authorList>
            <person name="Eastwood D.C."/>
            <person name="Floudas D."/>
            <person name="Binder M."/>
            <person name="Majcherczyk A."/>
            <person name="Schneider P."/>
            <person name="Aerts A."/>
            <person name="Asiegbu F.O."/>
            <person name="Baker S.E."/>
            <person name="Barry K."/>
            <person name="Bendiksby M."/>
            <person name="Blumentritt M."/>
            <person name="Coutinho P.M."/>
            <person name="Cullen D."/>
            <person name="de Vries R.P."/>
            <person name="Gathman A."/>
            <person name="Goodell B."/>
            <person name="Henrissat B."/>
            <person name="Ihrmark K."/>
            <person name="Kauserud H."/>
            <person name="Kohler A."/>
            <person name="LaButti K."/>
            <person name="Lapidus A."/>
            <person name="Lavin J.L."/>
            <person name="Lee Y.-H."/>
            <person name="Lindquist E."/>
            <person name="Lilly W."/>
            <person name="Lucas S."/>
            <person name="Morin E."/>
            <person name="Murat C."/>
            <person name="Oguiza J.A."/>
            <person name="Park J."/>
            <person name="Pisabarro A.G."/>
            <person name="Riley R."/>
            <person name="Rosling A."/>
            <person name="Salamov A."/>
            <person name="Schmidt O."/>
            <person name="Schmutz J."/>
            <person name="Skrede I."/>
            <person name="Stenlid J."/>
            <person name="Wiebenga A."/>
            <person name="Xie X."/>
            <person name="Kuees U."/>
            <person name="Hibbett D.S."/>
            <person name="Hoffmeister D."/>
            <person name="Hoegberg N."/>
            <person name="Martin F."/>
            <person name="Grigoriev I.V."/>
            <person name="Watkinson S.C."/>
        </authorList>
    </citation>
    <scope>NUCLEOTIDE SEQUENCE [LARGE SCALE GENOMIC DNA]</scope>
    <source>
        <strain evidence="4">S7.9</strain>
    </source>
</reference>
<dbReference type="GO" id="GO:0031380">
    <property type="term" value="C:nuclear RNA-directed RNA polymerase complex"/>
    <property type="evidence" value="ECO:0007669"/>
    <property type="project" value="TreeGrafter"/>
</dbReference>
<keyword evidence="1" id="KW-0694">RNA-binding</keyword>
<dbReference type="GO" id="GO:0003723">
    <property type="term" value="F:RNA binding"/>
    <property type="evidence" value="ECO:0007669"/>
    <property type="project" value="UniProtKB-KW"/>
</dbReference>
<dbReference type="GO" id="GO:0030422">
    <property type="term" value="P:siRNA processing"/>
    <property type="evidence" value="ECO:0007669"/>
    <property type="project" value="TreeGrafter"/>
</dbReference>
<organism evidence="4">
    <name type="scientific">Serpula lacrymans var. lacrymans (strain S7.9)</name>
    <name type="common">Dry rot fungus</name>
    <dbReference type="NCBI Taxonomy" id="578457"/>
    <lineage>
        <taxon>Eukaryota</taxon>
        <taxon>Fungi</taxon>
        <taxon>Dikarya</taxon>
        <taxon>Basidiomycota</taxon>
        <taxon>Agaricomycotina</taxon>
        <taxon>Agaricomycetes</taxon>
        <taxon>Agaricomycetidae</taxon>
        <taxon>Boletales</taxon>
        <taxon>Coniophorineae</taxon>
        <taxon>Serpulaceae</taxon>
        <taxon>Serpula</taxon>
    </lineage>
</organism>
<protein>
    <recommendedName>
        <fullName evidence="1">RNA-dependent RNA polymerase</fullName>
        <ecNumber evidence="1">2.7.7.48</ecNumber>
    </recommendedName>
</protein>
<dbReference type="KEGG" id="sla:SERLADRAFT_478899"/>
<gene>
    <name evidence="3" type="ORF">SERLADRAFT_478899</name>
</gene>
<dbReference type="GO" id="GO:0003968">
    <property type="term" value="F:RNA-directed RNA polymerase activity"/>
    <property type="evidence" value="ECO:0007669"/>
    <property type="project" value="UniProtKB-KW"/>
</dbReference>
<proteinExistence type="inferred from homology"/>
<dbReference type="OrthoDB" id="6513042at2759"/>
<sequence length="496" mass="55897">MFQQHGFGNSFRLSSLFHNLATLLDLHIDDNSQGSVVWSNDLVGNTLHCASTHALRELKYRAHIAVPGSYTLLGVSDEWGCLREGEIYATVQDERTGLYKPIEGPVVITRSPQVHPGDLQFVTAVRRPELSHLTNVVVFSCEGDRSLASCLAGGDLDGDDFNLILDEALFPEKVAMPGAYDSLPIKQTTSPCGISDVVDFVMNYIESDLIGYISILHLRFADIKDPGCNECLKLAQFASHAVDYPKTGSPVKMQDLPQLPGKERPDFLAREGANLQGEDFYQSQKLLGKLYRRVPVSEWIPVPWNRDYSPSDGGVIRDTLMRFNFRQLDLPSLDTPSDDLIEEMGYLLEDYSEQLLVIAKTHTISRHKDIYVSEAELVSGTIMANWSDHRKRREAIGAMNLQTQVLAKNIRQALQWSDPDSYYDDKEGYEEDYEEYDEGDYYSKAASRNESFRRAWAAWQVAEEALNEDPGIFGPQSFGLIALTRMLDIIKEAQEY</sequence>
<dbReference type="AlphaFoldDB" id="F8PB22"/>
<feature type="domain" description="RDRP core" evidence="2">
    <location>
        <begin position="41"/>
        <end position="294"/>
    </location>
</feature>
<comment type="similarity">
    <text evidence="1">Belongs to the RdRP family.</text>
</comment>
<evidence type="ECO:0000313" key="4">
    <source>
        <dbReference type="Proteomes" id="UP000008064"/>
    </source>
</evidence>
<dbReference type="Pfam" id="PF05183">
    <property type="entry name" value="RdRP"/>
    <property type="match status" value="1"/>
</dbReference>
<evidence type="ECO:0000256" key="1">
    <source>
        <dbReference type="RuleBase" id="RU363098"/>
    </source>
</evidence>
<dbReference type="PANTHER" id="PTHR23079:SF55">
    <property type="entry name" value="RNA-DIRECTED RNA POLYMERASE"/>
    <property type="match status" value="1"/>
</dbReference>
<evidence type="ECO:0000259" key="2">
    <source>
        <dbReference type="Pfam" id="PF05183"/>
    </source>
</evidence>
<accession>F8PB22</accession>
<dbReference type="Proteomes" id="UP000008064">
    <property type="component" value="Unassembled WGS sequence"/>
</dbReference>
<dbReference type="RefSeq" id="XP_007323595.1">
    <property type="nucleotide sequence ID" value="XM_007323533.1"/>
</dbReference>
<comment type="catalytic activity">
    <reaction evidence="1">
        <text>RNA(n) + a ribonucleoside 5'-triphosphate = RNA(n+1) + diphosphate</text>
        <dbReference type="Rhea" id="RHEA:21248"/>
        <dbReference type="Rhea" id="RHEA-COMP:14527"/>
        <dbReference type="Rhea" id="RHEA-COMP:17342"/>
        <dbReference type="ChEBI" id="CHEBI:33019"/>
        <dbReference type="ChEBI" id="CHEBI:61557"/>
        <dbReference type="ChEBI" id="CHEBI:140395"/>
        <dbReference type="EC" id="2.7.7.48"/>
    </reaction>
</comment>
<dbReference type="PANTHER" id="PTHR23079">
    <property type="entry name" value="RNA-DEPENDENT RNA POLYMERASE"/>
    <property type="match status" value="1"/>
</dbReference>
<dbReference type="InterPro" id="IPR057596">
    <property type="entry name" value="RDRP_core"/>
</dbReference>
<keyword evidence="1" id="KW-0696">RNA-directed RNA polymerase</keyword>
<dbReference type="EMBL" id="GL945443">
    <property type="protein sequence ID" value="EGO19462.1"/>
    <property type="molecule type" value="Genomic_DNA"/>
</dbReference>
<dbReference type="EC" id="2.7.7.48" evidence="1"/>
<dbReference type="HOGENOM" id="CLU_001366_2_2_1"/>
<dbReference type="InterPro" id="IPR007855">
    <property type="entry name" value="RDRP"/>
</dbReference>
<dbReference type="GeneID" id="18821253"/>
<keyword evidence="1" id="KW-0808">Transferase</keyword>
<evidence type="ECO:0000313" key="3">
    <source>
        <dbReference type="EMBL" id="EGO19462.1"/>
    </source>
</evidence>
<name>F8PB22_SERL9</name>